<name>A0A3G6J5N1_9CORY</name>
<dbReference type="Proteomes" id="UP000269019">
    <property type="component" value="Chromosome"/>
</dbReference>
<dbReference type="PANTHER" id="PTHR32308">
    <property type="entry name" value="LYASE BETA SUBUNIT, PUTATIVE (AFU_ORTHOLOGUE AFUA_4G13030)-RELATED"/>
    <property type="match status" value="1"/>
</dbReference>
<dbReference type="GO" id="GO:0016829">
    <property type="term" value="F:lyase activity"/>
    <property type="evidence" value="ECO:0007669"/>
    <property type="project" value="UniProtKB-KW"/>
</dbReference>
<dbReference type="EC" id="4.1.-.-" evidence="5"/>
<evidence type="ECO:0000256" key="1">
    <source>
        <dbReference type="ARBA" id="ARBA00001946"/>
    </source>
</evidence>
<dbReference type="PANTHER" id="PTHR32308:SF10">
    <property type="entry name" value="CITRATE LYASE SUBUNIT BETA"/>
    <property type="match status" value="1"/>
</dbReference>
<gene>
    <name evidence="5" type="primary">citE</name>
    <name evidence="5" type="ORF">CCHOA_03305</name>
</gene>
<dbReference type="GO" id="GO:0006107">
    <property type="term" value="P:oxaloacetate metabolic process"/>
    <property type="evidence" value="ECO:0007669"/>
    <property type="project" value="TreeGrafter"/>
</dbReference>
<protein>
    <submittedName>
        <fullName evidence="5">Citrate lyase subunit beta-like protein</fullName>
        <ecNumber evidence="5">4.1.-.-</ecNumber>
    </submittedName>
</protein>
<proteinExistence type="predicted"/>
<keyword evidence="5" id="KW-0456">Lyase</keyword>
<dbReference type="AlphaFoldDB" id="A0A3G6J5N1"/>
<feature type="domain" description="HpcH/HpaI aldolase/citrate lyase" evidence="4">
    <location>
        <begin position="168"/>
        <end position="284"/>
    </location>
</feature>
<evidence type="ECO:0000256" key="3">
    <source>
        <dbReference type="ARBA" id="ARBA00022842"/>
    </source>
</evidence>
<keyword evidence="6" id="KW-1185">Reference proteome</keyword>
<accession>A0A3G6J5N1</accession>
<evidence type="ECO:0000313" key="6">
    <source>
        <dbReference type="Proteomes" id="UP000269019"/>
    </source>
</evidence>
<dbReference type="InterPro" id="IPR040442">
    <property type="entry name" value="Pyrv_kinase-like_dom_sf"/>
</dbReference>
<dbReference type="InterPro" id="IPR015813">
    <property type="entry name" value="Pyrv/PenolPyrv_kinase-like_dom"/>
</dbReference>
<organism evidence="5 6">
    <name type="scientific">Corynebacterium choanae</name>
    <dbReference type="NCBI Taxonomy" id="1862358"/>
    <lineage>
        <taxon>Bacteria</taxon>
        <taxon>Bacillati</taxon>
        <taxon>Actinomycetota</taxon>
        <taxon>Actinomycetes</taxon>
        <taxon>Mycobacteriales</taxon>
        <taxon>Corynebacteriaceae</taxon>
        <taxon>Corynebacterium</taxon>
    </lineage>
</organism>
<dbReference type="Pfam" id="PF03328">
    <property type="entry name" value="HpcH_HpaI"/>
    <property type="match status" value="1"/>
</dbReference>
<dbReference type="Gene3D" id="3.20.20.60">
    <property type="entry name" value="Phosphoenolpyruvate-binding domains"/>
    <property type="match status" value="1"/>
</dbReference>
<comment type="cofactor">
    <cofactor evidence="1">
        <name>Mg(2+)</name>
        <dbReference type="ChEBI" id="CHEBI:18420"/>
    </cofactor>
</comment>
<keyword evidence="3" id="KW-0460">Magnesium</keyword>
<sequence>MQVAHAQSGYALHKRRPKQSTVVIFWSLHVQPVLAQRAVFDRPVCWFAAFDCLFALDLGSMTVSPLPQLPPGPAWLFAPINRPERIPKAVERADTVIIDLEDGAGDLDRDAARQLLIDTDLDPATTIVRVVGPDHPGFAGDVAALKQTNYRYVIVPKVIDHIPAVLDDYQVIALIETPQAVLHAATIAALPNVVALYLGAEDLIQFLGGTTSRLLRDEGWEHDRPGPYRAVIAHARAHMHLAAAAHGKASIDAVKADFRDEQGNFEEAADAARSGFYATCVIHPAQVPVVRRAYQPHPAQLDWARRVVAESQHHPGAFRLDGDMVDAPLIAQAHRLVARAHR</sequence>
<dbReference type="SUPFAM" id="SSF51621">
    <property type="entry name" value="Phosphoenolpyruvate/pyruvate domain"/>
    <property type="match status" value="1"/>
</dbReference>
<evidence type="ECO:0000259" key="4">
    <source>
        <dbReference type="Pfam" id="PF03328"/>
    </source>
</evidence>
<dbReference type="GO" id="GO:0000287">
    <property type="term" value="F:magnesium ion binding"/>
    <property type="evidence" value="ECO:0007669"/>
    <property type="project" value="TreeGrafter"/>
</dbReference>
<evidence type="ECO:0000313" key="5">
    <source>
        <dbReference type="EMBL" id="AZA13073.1"/>
    </source>
</evidence>
<dbReference type="EMBL" id="CP033896">
    <property type="protein sequence ID" value="AZA13073.1"/>
    <property type="molecule type" value="Genomic_DNA"/>
</dbReference>
<dbReference type="KEGG" id="ccho:CCHOA_03305"/>
<evidence type="ECO:0000256" key="2">
    <source>
        <dbReference type="ARBA" id="ARBA00022723"/>
    </source>
</evidence>
<reference evidence="5 6" key="1">
    <citation type="submission" date="2018-11" db="EMBL/GenBank/DDBJ databases">
        <authorList>
            <person name="Kleinhagauer T."/>
            <person name="Glaeser S.P."/>
            <person name="Spergser J."/>
            <person name="Ruckert C."/>
            <person name="Kaempfer P."/>
            <person name="Busse H.-J."/>
        </authorList>
    </citation>
    <scope>NUCLEOTIDE SEQUENCE [LARGE SCALE GENOMIC DNA]</scope>
    <source>
        <strain evidence="5 6">200CH</strain>
    </source>
</reference>
<dbReference type="InterPro" id="IPR005000">
    <property type="entry name" value="Aldolase/citrate-lyase_domain"/>
</dbReference>
<keyword evidence="2" id="KW-0479">Metal-binding</keyword>